<evidence type="ECO:0000313" key="8">
    <source>
        <dbReference type="EMBL" id="AMR81849.1"/>
    </source>
</evidence>
<keyword evidence="9" id="KW-1185">Reference proteome</keyword>
<dbReference type="Gene3D" id="3.20.20.30">
    <property type="entry name" value="Luciferase-like domain"/>
    <property type="match status" value="1"/>
</dbReference>
<dbReference type="PIRSF" id="PIRSF000337">
    <property type="entry name" value="NTA_MOA"/>
    <property type="match status" value="1"/>
</dbReference>
<name>A0A142JUT7_9BURK</name>
<dbReference type="InterPro" id="IPR011251">
    <property type="entry name" value="Luciferase-like_dom"/>
</dbReference>
<sequence length="457" mass="49915">MSSQKPPRQLHLGAFLQATGHHVAGWRHPGAQADAGRNLAHYIGLAQRAEAAGFDALFLADGVAIRGMDDATLPRTARAATFEPLTLLSALAAVTQRIGLVATVSTTYNEPFHVARKFASLDHLSGGRAGWNVVTSWSDAEARNFSLERHPAHADRYARAEEFVDVVTGLWDSWEDDAFLYDKDSGRHFDADKLHTLDHRGAHFQVRGPLNVARPPQGHPVIVQAGSSEAGQELAARTAEVIFTAQQSLADAQAFYRGLKARLARYGRTADQLKILPGVFPVVGRSEAEAQEKFEALQNLIHPSVGLALLSQHLGGIDLSGYPLDGPLPDDLAEPNGAKSRFQLVTGLARREGLTIRQLCLRVATARGHWSIHGTPQSIADQLQAWFEGEAADGFNVMPPWLPGGLDDFIELVLPELRRRGLFRERYTGTTLREHLGLRRPENLRCQQAEPPLAVGA</sequence>
<keyword evidence="2 6" id="KW-0288">FMN</keyword>
<dbReference type="PANTHER" id="PTHR30011:SF16">
    <property type="entry name" value="C2H2 FINGER DOMAIN TRANSCRIPTION FACTOR (EUROFUNG)-RELATED"/>
    <property type="match status" value="1"/>
</dbReference>
<dbReference type="SUPFAM" id="SSF51679">
    <property type="entry name" value="Bacterial luciferase-like"/>
    <property type="match status" value="1"/>
</dbReference>
<dbReference type="KEGG" id="cnan:A2G96_29320"/>
<comment type="similarity">
    <text evidence="5">Belongs to the NtaA/SnaA/DszA monooxygenase family.</text>
</comment>
<dbReference type="GO" id="GO:0016705">
    <property type="term" value="F:oxidoreductase activity, acting on paired donors, with incorporation or reduction of molecular oxygen"/>
    <property type="evidence" value="ECO:0007669"/>
    <property type="project" value="InterPro"/>
</dbReference>
<evidence type="ECO:0000256" key="5">
    <source>
        <dbReference type="ARBA" id="ARBA00033748"/>
    </source>
</evidence>
<evidence type="ECO:0000259" key="7">
    <source>
        <dbReference type="Pfam" id="PF00296"/>
    </source>
</evidence>
<feature type="binding site" evidence="6">
    <location>
        <position position="61"/>
    </location>
    <ligand>
        <name>FMN</name>
        <dbReference type="ChEBI" id="CHEBI:58210"/>
    </ligand>
</feature>
<dbReference type="RefSeq" id="WP_062803640.1">
    <property type="nucleotide sequence ID" value="NZ_CP014845.1"/>
</dbReference>
<dbReference type="Pfam" id="PF00296">
    <property type="entry name" value="Bac_luciferase"/>
    <property type="match status" value="1"/>
</dbReference>
<feature type="binding site" evidence="6">
    <location>
        <position position="227"/>
    </location>
    <ligand>
        <name>FMN</name>
        <dbReference type="ChEBI" id="CHEBI:58210"/>
    </ligand>
</feature>
<dbReference type="InterPro" id="IPR051260">
    <property type="entry name" value="Diverse_substr_monoxygenases"/>
</dbReference>
<evidence type="ECO:0000256" key="6">
    <source>
        <dbReference type="PIRSR" id="PIRSR000337-1"/>
    </source>
</evidence>
<gene>
    <name evidence="8" type="ORF">A2G96_29320</name>
</gene>
<dbReference type="Proteomes" id="UP000075238">
    <property type="component" value="Chromosome 2"/>
</dbReference>
<organism evidence="8 9">
    <name type="scientific">Cupriavidus nantongensis</name>
    <dbReference type="NCBI Taxonomy" id="1796606"/>
    <lineage>
        <taxon>Bacteria</taxon>
        <taxon>Pseudomonadati</taxon>
        <taxon>Pseudomonadota</taxon>
        <taxon>Betaproteobacteria</taxon>
        <taxon>Burkholderiales</taxon>
        <taxon>Burkholderiaceae</taxon>
        <taxon>Cupriavidus</taxon>
    </lineage>
</organism>
<dbReference type="GO" id="GO:0004497">
    <property type="term" value="F:monooxygenase activity"/>
    <property type="evidence" value="ECO:0007669"/>
    <property type="project" value="UniProtKB-KW"/>
</dbReference>
<feature type="domain" description="Luciferase-like" evidence="7">
    <location>
        <begin position="23"/>
        <end position="388"/>
    </location>
</feature>
<proteinExistence type="inferred from homology"/>
<dbReference type="NCBIfam" id="TIGR03860">
    <property type="entry name" value="FMN_nitrolo"/>
    <property type="match status" value="1"/>
</dbReference>
<evidence type="ECO:0000256" key="4">
    <source>
        <dbReference type="ARBA" id="ARBA00023033"/>
    </source>
</evidence>
<dbReference type="EMBL" id="CP014845">
    <property type="protein sequence ID" value="AMR81849.1"/>
    <property type="molecule type" value="Genomic_DNA"/>
</dbReference>
<evidence type="ECO:0000256" key="2">
    <source>
        <dbReference type="ARBA" id="ARBA00022643"/>
    </source>
</evidence>
<evidence type="ECO:0000256" key="1">
    <source>
        <dbReference type="ARBA" id="ARBA00022630"/>
    </source>
</evidence>
<dbReference type="InterPro" id="IPR036661">
    <property type="entry name" value="Luciferase-like_sf"/>
</dbReference>
<keyword evidence="1 6" id="KW-0285">Flavoprotein</keyword>
<feature type="binding site" evidence="6">
    <location>
        <position position="103"/>
    </location>
    <ligand>
        <name>FMN</name>
        <dbReference type="ChEBI" id="CHEBI:58210"/>
    </ligand>
</feature>
<feature type="binding site" evidence="6">
    <location>
        <position position="153"/>
    </location>
    <ligand>
        <name>FMN</name>
        <dbReference type="ChEBI" id="CHEBI:58210"/>
    </ligand>
</feature>
<protein>
    <submittedName>
        <fullName evidence="8">Nitrilotriacetate monooxygenase</fullName>
    </submittedName>
</protein>
<evidence type="ECO:0000313" key="9">
    <source>
        <dbReference type="Proteomes" id="UP000075238"/>
    </source>
</evidence>
<dbReference type="STRING" id="1796606.A2G96_29320"/>
<feature type="binding site" evidence="6">
    <location>
        <position position="228"/>
    </location>
    <ligand>
        <name>FMN</name>
        <dbReference type="ChEBI" id="CHEBI:58210"/>
    </ligand>
</feature>
<dbReference type="OrthoDB" id="4505903at2"/>
<dbReference type="CDD" id="cd01095">
    <property type="entry name" value="Nitrilotriacetate_monoxgenase"/>
    <property type="match status" value="1"/>
</dbReference>
<dbReference type="PANTHER" id="PTHR30011">
    <property type="entry name" value="ALKANESULFONATE MONOOXYGENASE-RELATED"/>
    <property type="match status" value="1"/>
</dbReference>
<dbReference type="AlphaFoldDB" id="A0A142JUT7"/>
<feature type="binding site" evidence="6">
    <location>
        <position position="157"/>
    </location>
    <ligand>
        <name>FMN</name>
        <dbReference type="ChEBI" id="CHEBI:58210"/>
    </ligand>
</feature>
<reference evidence="8 9" key="1">
    <citation type="submission" date="2016-03" db="EMBL/GenBank/DDBJ databases">
        <title>Complete genome sequence of a novel chlorpyrifos degrading bacterium, Cupriavidus nantongensis sp. X1.</title>
        <authorList>
            <person name="Fang L."/>
        </authorList>
    </citation>
    <scope>NUCLEOTIDE SEQUENCE [LARGE SCALE GENOMIC DNA]</scope>
    <source>
        <strain evidence="8 9">X1</strain>
    </source>
</reference>
<keyword evidence="4 8" id="KW-0503">Monooxygenase</keyword>
<dbReference type="InterPro" id="IPR016215">
    <property type="entry name" value="NTA_MOA"/>
</dbReference>
<evidence type="ECO:0000256" key="3">
    <source>
        <dbReference type="ARBA" id="ARBA00023002"/>
    </source>
</evidence>
<keyword evidence="3" id="KW-0560">Oxidoreductase</keyword>
<accession>A0A142JUT7</accession>